<dbReference type="AlphaFoldDB" id="A0A0R3RFT5"/>
<organism evidence="1 2">
    <name type="scientific">Elaeophora elaphi</name>
    <dbReference type="NCBI Taxonomy" id="1147741"/>
    <lineage>
        <taxon>Eukaryota</taxon>
        <taxon>Metazoa</taxon>
        <taxon>Ecdysozoa</taxon>
        <taxon>Nematoda</taxon>
        <taxon>Chromadorea</taxon>
        <taxon>Rhabditida</taxon>
        <taxon>Spirurina</taxon>
        <taxon>Spiruromorpha</taxon>
        <taxon>Filarioidea</taxon>
        <taxon>Onchocercidae</taxon>
        <taxon>Elaeophora</taxon>
    </lineage>
</organism>
<keyword evidence="1" id="KW-1185">Reference proteome</keyword>
<reference evidence="2" key="1">
    <citation type="submission" date="2017-02" db="UniProtKB">
        <authorList>
            <consortium name="WormBaseParasite"/>
        </authorList>
    </citation>
    <scope>IDENTIFICATION</scope>
</reference>
<evidence type="ECO:0000313" key="1">
    <source>
        <dbReference type="Proteomes" id="UP000050640"/>
    </source>
</evidence>
<accession>A0A0R3RFT5</accession>
<sequence length="90" mass="10735">MAILDDRDHVANQVKMAKMVRRDMMVQMEIREKRVPMDQKVAVIIVHLPELLQAIKQLWWIIEKSDLKLSFIAIISIQCFDHFCIHFNFL</sequence>
<proteinExistence type="predicted"/>
<dbReference type="WBParaSite" id="EEL_0000023401-mRNA-1">
    <property type="protein sequence ID" value="EEL_0000023401-mRNA-1"/>
    <property type="gene ID" value="EEL_0000023401"/>
</dbReference>
<name>A0A0R3RFT5_9BILA</name>
<dbReference type="Proteomes" id="UP000050640">
    <property type="component" value="Unplaced"/>
</dbReference>
<protein>
    <submittedName>
        <fullName evidence="2">DZF domain-containing protein</fullName>
    </submittedName>
</protein>
<evidence type="ECO:0000313" key="2">
    <source>
        <dbReference type="WBParaSite" id="EEL_0000023401-mRNA-1"/>
    </source>
</evidence>